<gene>
    <name evidence="1" type="ORF">L596_014179</name>
</gene>
<accession>A0A4U5NBP8</accession>
<dbReference type="AlphaFoldDB" id="A0A4U5NBP8"/>
<reference evidence="1 2" key="1">
    <citation type="journal article" date="2015" name="Genome Biol.">
        <title>Comparative genomics of Steinernema reveals deeply conserved gene regulatory networks.</title>
        <authorList>
            <person name="Dillman A.R."/>
            <person name="Macchietto M."/>
            <person name="Porter C.F."/>
            <person name="Rogers A."/>
            <person name="Williams B."/>
            <person name="Antoshechkin I."/>
            <person name="Lee M.M."/>
            <person name="Goodwin Z."/>
            <person name="Lu X."/>
            <person name="Lewis E.E."/>
            <person name="Goodrich-Blair H."/>
            <person name="Stock S.P."/>
            <person name="Adams B.J."/>
            <person name="Sternberg P.W."/>
            <person name="Mortazavi A."/>
        </authorList>
    </citation>
    <scope>NUCLEOTIDE SEQUENCE [LARGE SCALE GENOMIC DNA]</scope>
    <source>
        <strain evidence="1 2">ALL</strain>
    </source>
</reference>
<evidence type="ECO:0000313" key="2">
    <source>
        <dbReference type="Proteomes" id="UP000298663"/>
    </source>
</evidence>
<dbReference type="EMBL" id="AZBU02000004">
    <property type="protein sequence ID" value="TKR80044.1"/>
    <property type="molecule type" value="Genomic_DNA"/>
</dbReference>
<dbReference type="SUPFAM" id="SSF48371">
    <property type="entry name" value="ARM repeat"/>
    <property type="match status" value="1"/>
</dbReference>
<reference evidence="1 2" key="2">
    <citation type="journal article" date="2019" name="G3 (Bethesda)">
        <title>Hybrid Assembly of the Genome of the Entomopathogenic Nematode Steinernema carpocapsae Identifies the X-Chromosome.</title>
        <authorList>
            <person name="Serra L."/>
            <person name="Macchietto M."/>
            <person name="Macias-Munoz A."/>
            <person name="McGill C.J."/>
            <person name="Rodriguez I.M."/>
            <person name="Rodriguez B."/>
            <person name="Murad R."/>
            <person name="Mortazavi A."/>
        </authorList>
    </citation>
    <scope>NUCLEOTIDE SEQUENCE [LARGE SCALE GENOMIC DNA]</scope>
    <source>
        <strain evidence="1 2">ALL</strain>
    </source>
</reference>
<sequence>MFMGNPDFPSACFGLEVVARLLMRIALDTRKEVEHFIRFYCVECVGQLILKLKTSEENGNDGQFSELWRDMLKMVLDIYTENESSTLRAKACRVVSSLVEVEPAVMKILEIEYVVKNGLVDFNSAVRKLLWILSENFWL</sequence>
<name>A0A4U5NBP8_STECR</name>
<proteinExistence type="predicted"/>
<comment type="caution">
    <text evidence="1">The sequence shown here is derived from an EMBL/GenBank/DDBJ whole genome shotgun (WGS) entry which is preliminary data.</text>
</comment>
<organism evidence="1 2">
    <name type="scientific">Steinernema carpocapsae</name>
    <name type="common">Entomopathogenic nematode</name>
    <dbReference type="NCBI Taxonomy" id="34508"/>
    <lineage>
        <taxon>Eukaryota</taxon>
        <taxon>Metazoa</taxon>
        <taxon>Ecdysozoa</taxon>
        <taxon>Nematoda</taxon>
        <taxon>Chromadorea</taxon>
        <taxon>Rhabditida</taxon>
        <taxon>Tylenchina</taxon>
        <taxon>Panagrolaimomorpha</taxon>
        <taxon>Strongyloidoidea</taxon>
        <taxon>Steinernematidae</taxon>
        <taxon>Steinernema</taxon>
    </lineage>
</organism>
<keyword evidence="2" id="KW-1185">Reference proteome</keyword>
<evidence type="ECO:0000313" key="1">
    <source>
        <dbReference type="EMBL" id="TKR80044.1"/>
    </source>
</evidence>
<dbReference type="Proteomes" id="UP000298663">
    <property type="component" value="Unassembled WGS sequence"/>
</dbReference>
<dbReference type="InterPro" id="IPR016024">
    <property type="entry name" value="ARM-type_fold"/>
</dbReference>
<protein>
    <submittedName>
        <fullName evidence="1">Uncharacterized protein</fullName>
    </submittedName>
</protein>